<name>A0ABR6YYX6_9FIRM</name>
<dbReference type="SUPFAM" id="SSF46689">
    <property type="entry name" value="Homeodomain-like"/>
    <property type="match status" value="1"/>
</dbReference>
<dbReference type="Pfam" id="PF20240">
    <property type="entry name" value="DUF6597"/>
    <property type="match status" value="1"/>
</dbReference>
<keyword evidence="1" id="KW-0805">Transcription regulation</keyword>
<sequence>MLQIVRYTIKSERLKPWVKFVWYLETASDVSLNHKLLPTDSIDVIINLSDKIDYQIEKQRYRAGTFHFNGMRNKPGFIIQAGKLKVFGISFYPYGLYPFLNVPMLEFRNQLNDLELVDKRFVQKLKVAIHDAKETSEVVYAIEKALLLLLDQNMVEMKNIDLIRRFCRENKEQSINDFCEKNRVNIKTLERQCLKYAGYTPKTLIRIGRFQLASKQLIYNEENSFAELACESGYYDQAHFIKEFQAFSGTTPGKFNKEGLTIKEHSHYSFL</sequence>
<comment type="caution">
    <text evidence="5">The sequence shown here is derived from an EMBL/GenBank/DDBJ whole genome shotgun (WGS) entry which is preliminary data.</text>
</comment>
<evidence type="ECO:0000259" key="4">
    <source>
        <dbReference type="PROSITE" id="PS01124"/>
    </source>
</evidence>
<evidence type="ECO:0000313" key="5">
    <source>
        <dbReference type="EMBL" id="MBC3900455.1"/>
    </source>
</evidence>
<dbReference type="Proteomes" id="UP000622405">
    <property type="component" value="Unassembled WGS sequence"/>
</dbReference>
<evidence type="ECO:0000256" key="2">
    <source>
        <dbReference type="ARBA" id="ARBA00023125"/>
    </source>
</evidence>
<proteinExistence type="predicted"/>
<accession>A0ABR6YYX6</accession>
<protein>
    <submittedName>
        <fullName evidence="5">Helix-turn-helix domain-containing protein</fullName>
    </submittedName>
</protein>
<dbReference type="Pfam" id="PF12833">
    <property type="entry name" value="HTH_18"/>
    <property type="match status" value="1"/>
</dbReference>
<dbReference type="InterPro" id="IPR046532">
    <property type="entry name" value="DUF6597"/>
</dbReference>
<keyword evidence="3" id="KW-0804">Transcription</keyword>
<keyword evidence="2" id="KW-0238">DNA-binding</keyword>
<dbReference type="InterPro" id="IPR050204">
    <property type="entry name" value="AraC_XylS_family_regulators"/>
</dbReference>
<gene>
    <name evidence="5" type="ORF">GH811_12590</name>
</gene>
<dbReference type="PROSITE" id="PS01124">
    <property type="entry name" value="HTH_ARAC_FAMILY_2"/>
    <property type="match status" value="1"/>
</dbReference>
<dbReference type="InterPro" id="IPR009057">
    <property type="entry name" value="Homeodomain-like_sf"/>
</dbReference>
<feature type="domain" description="HTH araC/xylS-type" evidence="4">
    <location>
        <begin position="157"/>
        <end position="258"/>
    </location>
</feature>
<dbReference type="Gene3D" id="1.10.10.60">
    <property type="entry name" value="Homeodomain-like"/>
    <property type="match status" value="1"/>
</dbReference>
<dbReference type="RefSeq" id="WP_186894681.1">
    <property type="nucleotide sequence ID" value="NZ_WJBE01000012.1"/>
</dbReference>
<evidence type="ECO:0000256" key="1">
    <source>
        <dbReference type="ARBA" id="ARBA00023015"/>
    </source>
</evidence>
<keyword evidence="6" id="KW-1185">Reference proteome</keyword>
<organism evidence="5 6">
    <name type="scientific">Acetobacterium malicum</name>
    <dbReference type="NCBI Taxonomy" id="52692"/>
    <lineage>
        <taxon>Bacteria</taxon>
        <taxon>Bacillati</taxon>
        <taxon>Bacillota</taxon>
        <taxon>Clostridia</taxon>
        <taxon>Eubacteriales</taxon>
        <taxon>Eubacteriaceae</taxon>
        <taxon>Acetobacterium</taxon>
    </lineage>
</organism>
<dbReference type="SMART" id="SM00342">
    <property type="entry name" value="HTH_ARAC"/>
    <property type="match status" value="1"/>
</dbReference>
<evidence type="ECO:0000256" key="3">
    <source>
        <dbReference type="ARBA" id="ARBA00023163"/>
    </source>
</evidence>
<dbReference type="EMBL" id="WJBE01000012">
    <property type="protein sequence ID" value="MBC3900455.1"/>
    <property type="molecule type" value="Genomic_DNA"/>
</dbReference>
<evidence type="ECO:0000313" key="6">
    <source>
        <dbReference type="Proteomes" id="UP000622405"/>
    </source>
</evidence>
<dbReference type="InterPro" id="IPR018060">
    <property type="entry name" value="HTH_AraC"/>
</dbReference>
<reference evidence="5 6" key="1">
    <citation type="journal article" date="2020" name="mSystems">
        <title>Defining Genomic and Predicted Metabolic Features of the Acetobacterium Genus.</title>
        <authorList>
            <person name="Ross D.E."/>
            <person name="Marshall C.W."/>
            <person name="Gulliver D."/>
            <person name="May H.D."/>
            <person name="Norman R.S."/>
        </authorList>
    </citation>
    <scope>NUCLEOTIDE SEQUENCE [LARGE SCALE GENOMIC DNA]</scope>
    <source>
        <strain evidence="5 6">DSM 4132</strain>
    </source>
</reference>
<dbReference type="PANTHER" id="PTHR46796">
    <property type="entry name" value="HTH-TYPE TRANSCRIPTIONAL ACTIVATOR RHAS-RELATED"/>
    <property type="match status" value="1"/>
</dbReference>
<dbReference type="PANTHER" id="PTHR46796:SF13">
    <property type="entry name" value="HTH-TYPE TRANSCRIPTIONAL ACTIVATOR RHAS"/>
    <property type="match status" value="1"/>
</dbReference>